<reference evidence="4 5" key="1">
    <citation type="submission" date="2024-02" db="EMBL/GenBank/DDBJ databases">
        <authorList>
            <person name="Chen Y."/>
            <person name="Shah S."/>
            <person name="Dougan E. K."/>
            <person name="Thang M."/>
            <person name="Chan C."/>
        </authorList>
    </citation>
    <scope>NUCLEOTIDE SEQUENCE [LARGE SCALE GENOMIC DNA]</scope>
</reference>
<keyword evidence="1" id="KW-0233">DNA recombination</keyword>
<dbReference type="SMART" id="SM00382">
    <property type="entry name" value="AAA"/>
    <property type="match status" value="1"/>
</dbReference>
<dbReference type="CDD" id="cd18037">
    <property type="entry name" value="DEXSc_Pif1_like"/>
    <property type="match status" value="1"/>
</dbReference>
<dbReference type="Pfam" id="PF05970">
    <property type="entry name" value="PIF1"/>
    <property type="match status" value="1"/>
</dbReference>
<dbReference type="InterPro" id="IPR010285">
    <property type="entry name" value="DNA_helicase_pif1-like_DEAD"/>
</dbReference>
<evidence type="ECO:0000313" key="5">
    <source>
        <dbReference type="Proteomes" id="UP001642464"/>
    </source>
</evidence>
<dbReference type="Proteomes" id="UP001642464">
    <property type="component" value="Unassembled WGS sequence"/>
</dbReference>
<dbReference type="CDD" id="cd18809">
    <property type="entry name" value="SF1_C_RecD"/>
    <property type="match status" value="1"/>
</dbReference>
<feature type="region of interest" description="Disordered" evidence="2">
    <location>
        <begin position="20"/>
        <end position="39"/>
    </location>
</feature>
<dbReference type="EMBL" id="CAXAMM010001681">
    <property type="protein sequence ID" value="CAK8993016.1"/>
    <property type="molecule type" value="Genomic_DNA"/>
</dbReference>
<evidence type="ECO:0000313" key="4">
    <source>
        <dbReference type="EMBL" id="CAK8993016.1"/>
    </source>
</evidence>
<dbReference type="PANTHER" id="PTHR47642">
    <property type="entry name" value="ATP-DEPENDENT DNA HELICASE"/>
    <property type="match status" value="1"/>
</dbReference>
<dbReference type="SUPFAM" id="SSF52540">
    <property type="entry name" value="P-loop containing nucleoside triphosphate hydrolases"/>
    <property type="match status" value="2"/>
</dbReference>
<protein>
    <recommendedName>
        <fullName evidence="1">ATP-dependent DNA helicase</fullName>
        <ecNumber evidence="1">5.6.2.3</ecNumber>
    </recommendedName>
</protein>
<keyword evidence="1 4" id="KW-0347">Helicase</keyword>
<dbReference type="Gene3D" id="3.40.50.300">
    <property type="entry name" value="P-loop containing nucleotide triphosphate hydrolases"/>
    <property type="match status" value="1"/>
</dbReference>
<keyword evidence="1" id="KW-0378">Hydrolase</keyword>
<name>A0ABP0HS24_9DINO</name>
<dbReference type="GO" id="GO:0004386">
    <property type="term" value="F:helicase activity"/>
    <property type="evidence" value="ECO:0007669"/>
    <property type="project" value="UniProtKB-KW"/>
</dbReference>
<keyword evidence="1" id="KW-0547">Nucleotide-binding</keyword>
<organism evidence="4 5">
    <name type="scientific">Durusdinium trenchii</name>
    <dbReference type="NCBI Taxonomy" id="1381693"/>
    <lineage>
        <taxon>Eukaryota</taxon>
        <taxon>Sar</taxon>
        <taxon>Alveolata</taxon>
        <taxon>Dinophyceae</taxon>
        <taxon>Suessiales</taxon>
        <taxon>Symbiodiniaceae</taxon>
        <taxon>Durusdinium</taxon>
    </lineage>
</organism>
<dbReference type="InterPro" id="IPR051055">
    <property type="entry name" value="PIF1_helicase"/>
</dbReference>
<comment type="catalytic activity">
    <reaction evidence="1">
        <text>ATP + H2O = ADP + phosphate + H(+)</text>
        <dbReference type="Rhea" id="RHEA:13065"/>
        <dbReference type="ChEBI" id="CHEBI:15377"/>
        <dbReference type="ChEBI" id="CHEBI:15378"/>
        <dbReference type="ChEBI" id="CHEBI:30616"/>
        <dbReference type="ChEBI" id="CHEBI:43474"/>
        <dbReference type="ChEBI" id="CHEBI:456216"/>
        <dbReference type="EC" id="5.6.2.3"/>
    </reaction>
</comment>
<accession>A0ABP0HS24</accession>
<evidence type="ECO:0000256" key="1">
    <source>
        <dbReference type="RuleBase" id="RU363044"/>
    </source>
</evidence>
<keyword evidence="1" id="KW-0067">ATP-binding</keyword>
<evidence type="ECO:0000256" key="2">
    <source>
        <dbReference type="SAM" id="MobiDB-lite"/>
    </source>
</evidence>
<dbReference type="EC" id="5.6.2.3" evidence="1"/>
<dbReference type="PANTHER" id="PTHR47642:SF7">
    <property type="entry name" value="ATP-DEPENDENT DNA HELICASE PIF1"/>
    <property type="match status" value="1"/>
</dbReference>
<keyword evidence="1" id="KW-0234">DNA repair</keyword>
<sequence length="794" mass="87241">MWRFLRAAVPAARQKAQLVQERAAQTSASGARGRKPWKEGLRRKMLEPRIPLRRVEELIATLHPEQRAVVDLALDGQNIFLTGLPGSGKSYVLKQLVQLLQHRDGLPSVGVTASTGVAGIHVQGSTIHSFLGCGRAESQKDWEEAAENPKVHERLGALKTLVIDEVSMLSGEFLDRANELICRVRGGKVFGGLQVIFCGDFLQLPPMKREVMAFEANAWSELQLKCITLQQNYRHFDDRLRTLLCQLRSGPSSAPSAALRALKTPEEEEAMAYPTIVSTNKEAQAENQRRLEALPGDEHAYEATDSFELPGSTARQALQHGRFEKLLKLKVGAVVMLLVNKRLPHRCHRGAPRAFSMPSLTSGGALAALEALAKPNQMMALPEEYRETPLVNGSVGVVVGFETSPELPDDATAYPVVEFAKGLRVTVTPVTDSGELGFLGQYERRQLPLKLAWALTVHKMQGLTLRSGELKLARVFDTAQLYVALSRFQSLDSVAIRSLPVRWPVPCERAQRARAFHAQLEKDMGLVETSPVVAEVDDLVQILAQHRHVKHPPWAWLASLERDGVKRLDVSFWDSIGCKKAGEKLLPAKGIAQPPGTYDLGASTGRAQMKKIAGENPALTTVRLSGEEPETEGDPFSRKVIFGLLQGFEAERCKAGGHTLEKEVWESIVAKMVMKTNKAMKEALAMLNDWIGPPVLAVLEDCKAAGTKQRFAAALQHMTTATMSYHPSEALTLDDVSIFAYVNGAISSFRRGSFATFGRDLGGMLKELVPSEAITTELQEEAPRPSGLKLRPVE</sequence>
<comment type="cofactor">
    <cofactor evidence="1">
        <name>Mg(2+)</name>
        <dbReference type="ChEBI" id="CHEBI:18420"/>
    </cofactor>
</comment>
<dbReference type="InterPro" id="IPR003593">
    <property type="entry name" value="AAA+_ATPase"/>
</dbReference>
<dbReference type="InterPro" id="IPR027417">
    <property type="entry name" value="P-loop_NTPase"/>
</dbReference>
<comment type="caution">
    <text evidence="4">The sequence shown here is derived from an EMBL/GenBank/DDBJ whole genome shotgun (WGS) entry which is preliminary data.</text>
</comment>
<evidence type="ECO:0000259" key="3">
    <source>
        <dbReference type="SMART" id="SM00382"/>
    </source>
</evidence>
<keyword evidence="1" id="KW-0227">DNA damage</keyword>
<keyword evidence="5" id="KW-1185">Reference proteome</keyword>
<comment type="similarity">
    <text evidence="1">Belongs to the helicase family.</text>
</comment>
<proteinExistence type="inferred from homology"/>
<gene>
    <name evidence="4" type="ORF">SCF082_LOCUS3322</name>
</gene>
<feature type="domain" description="AAA+ ATPase" evidence="3">
    <location>
        <begin position="75"/>
        <end position="218"/>
    </location>
</feature>